<evidence type="ECO:0000256" key="7">
    <source>
        <dbReference type="ARBA" id="ARBA00022989"/>
    </source>
</evidence>
<evidence type="ECO:0000256" key="4">
    <source>
        <dbReference type="ARBA" id="ARBA00022617"/>
    </source>
</evidence>
<keyword evidence="4 12" id="KW-0349">Heme</keyword>
<evidence type="ECO:0000256" key="6">
    <source>
        <dbReference type="ARBA" id="ARBA00022723"/>
    </source>
</evidence>
<comment type="cofactor">
    <cofactor evidence="1 12">
        <name>heme</name>
        <dbReference type="ChEBI" id="CHEBI:30413"/>
    </cofactor>
</comment>
<dbReference type="Gene3D" id="1.10.630.10">
    <property type="entry name" value="Cytochrome P450"/>
    <property type="match status" value="1"/>
</dbReference>
<accession>A0A8H4RTB0</accession>
<keyword evidence="6 12" id="KW-0479">Metal-binding</keyword>
<sequence>MRWWAMDYLVLSPEYLPDLKTADAENVSFLQNLSDALHMEASAGIIYHSPDRMIQTIKKGLNSHLAQITPLLAEEADFALMFEIGEDSNGWKEFNATKLLFGATYRIACRFFIAKELSGDEKLIKTLTAFTESIFINGLIIKMLPLGPIRGILAWPISFFHRRKMEAALERLQPLVERRISLFAADDSSSMKKSPNTEHFLDAIDWILTASSAQPTQQDSRILAIEILHNFWASSGSPSALLTQIVFQVLMFPMYLDPLRKEVQDAVSKYGWTEKAVQSLPLLDSFIRETNRLYPSFSVKGEPWRLHDGLVLPVGTRCIWAADPLLRNPKAFVDPLVFDGFRFARLATDDEKREGKEDGNSSAASFLSPTNLAFGYGRHACPGRFYALRKVKVLFGKLILGYDIEWDTPRTERPSPVSVEAQFAPNLWQKIRLRRRPVPTEG</sequence>
<comment type="subcellular location">
    <subcellularLocation>
        <location evidence="2">Membrane</location>
    </subcellularLocation>
</comment>
<evidence type="ECO:0000256" key="13">
    <source>
        <dbReference type="RuleBase" id="RU000461"/>
    </source>
</evidence>
<dbReference type="PRINTS" id="PR00465">
    <property type="entry name" value="EP450IV"/>
</dbReference>
<dbReference type="AlphaFoldDB" id="A0A8H4RTB0"/>
<evidence type="ECO:0000256" key="10">
    <source>
        <dbReference type="ARBA" id="ARBA00023033"/>
    </source>
</evidence>
<dbReference type="SUPFAM" id="SSF48264">
    <property type="entry name" value="Cytochrome P450"/>
    <property type="match status" value="1"/>
</dbReference>
<keyword evidence="9 12" id="KW-0408">Iron</keyword>
<dbReference type="InterPro" id="IPR001128">
    <property type="entry name" value="Cyt_P450"/>
</dbReference>
<gene>
    <name evidence="14" type="ORF">G7Y89_g3058</name>
</gene>
<dbReference type="InterPro" id="IPR002403">
    <property type="entry name" value="Cyt_P450_E_grp-IV"/>
</dbReference>
<dbReference type="InterPro" id="IPR036396">
    <property type="entry name" value="Cyt_P450_sf"/>
</dbReference>
<evidence type="ECO:0000256" key="8">
    <source>
        <dbReference type="ARBA" id="ARBA00023002"/>
    </source>
</evidence>
<evidence type="ECO:0000256" key="11">
    <source>
        <dbReference type="ARBA" id="ARBA00023136"/>
    </source>
</evidence>
<dbReference type="PANTHER" id="PTHR46206:SF5">
    <property type="entry name" value="P450, PUTATIVE (EUROFUNG)-RELATED"/>
    <property type="match status" value="1"/>
</dbReference>
<dbReference type="EMBL" id="JAAMPI010000145">
    <property type="protein sequence ID" value="KAF4635041.1"/>
    <property type="molecule type" value="Genomic_DNA"/>
</dbReference>
<evidence type="ECO:0000256" key="3">
    <source>
        <dbReference type="ARBA" id="ARBA00010617"/>
    </source>
</evidence>
<keyword evidence="15" id="KW-1185">Reference proteome</keyword>
<keyword evidence="7" id="KW-1133">Transmembrane helix</keyword>
<keyword evidence="8 13" id="KW-0560">Oxidoreductase</keyword>
<dbReference type="InterPro" id="IPR017972">
    <property type="entry name" value="Cyt_P450_CS"/>
</dbReference>
<keyword evidence="11" id="KW-0472">Membrane</keyword>
<evidence type="ECO:0000256" key="5">
    <source>
        <dbReference type="ARBA" id="ARBA00022692"/>
    </source>
</evidence>
<dbReference type="GO" id="GO:0016705">
    <property type="term" value="F:oxidoreductase activity, acting on paired donors, with incorporation or reduction of molecular oxygen"/>
    <property type="evidence" value="ECO:0007669"/>
    <property type="project" value="InterPro"/>
</dbReference>
<dbReference type="GO" id="GO:0004497">
    <property type="term" value="F:monooxygenase activity"/>
    <property type="evidence" value="ECO:0007669"/>
    <property type="project" value="UniProtKB-KW"/>
</dbReference>
<dbReference type="GO" id="GO:0005506">
    <property type="term" value="F:iron ion binding"/>
    <property type="evidence" value="ECO:0007669"/>
    <property type="project" value="InterPro"/>
</dbReference>
<keyword evidence="5" id="KW-0812">Transmembrane</keyword>
<organism evidence="14 15">
    <name type="scientific">Cudoniella acicularis</name>
    <dbReference type="NCBI Taxonomy" id="354080"/>
    <lineage>
        <taxon>Eukaryota</taxon>
        <taxon>Fungi</taxon>
        <taxon>Dikarya</taxon>
        <taxon>Ascomycota</taxon>
        <taxon>Pezizomycotina</taxon>
        <taxon>Leotiomycetes</taxon>
        <taxon>Helotiales</taxon>
        <taxon>Tricladiaceae</taxon>
        <taxon>Cudoniella</taxon>
    </lineage>
</organism>
<evidence type="ECO:0008006" key="16">
    <source>
        <dbReference type="Google" id="ProtNLM"/>
    </source>
</evidence>
<dbReference type="Pfam" id="PF00067">
    <property type="entry name" value="p450"/>
    <property type="match status" value="1"/>
</dbReference>
<feature type="binding site" description="axial binding residue" evidence="12">
    <location>
        <position position="381"/>
    </location>
    <ligand>
        <name>heme</name>
        <dbReference type="ChEBI" id="CHEBI:30413"/>
    </ligand>
    <ligandPart>
        <name>Fe</name>
        <dbReference type="ChEBI" id="CHEBI:18248"/>
    </ligandPart>
</feature>
<proteinExistence type="inferred from homology"/>
<dbReference type="CDD" id="cd11041">
    <property type="entry name" value="CYP503A1-like"/>
    <property type="match status" value="1"/>
</dbReference>
<evidence type="ECO:0000313" key="15">
    <source>
        <dbReference type="Proteomes" id="UP000566819"/>
    </source>
</evidence>
<name>A0A8H4RTB0_9HELO</name>
<dbReference type="PANTHER" id="PTHR46206">
    <property type="entry name" value="CYTOCHROME P450"/>
    <property type="match status" value="1"/>
</dbReference>
<evidence type="ECO:0000256" key="1">
    <source>
        <dbReference type="ARBA" id="ARBA00001971"/>
    </source>
</evidence>
<dbReference type="PROSITE" id="PS00086">
    <property type="entry name" value="CYTOCHROME_P450"/>
    <property type="match status" value="1"/>
</dbReference>
<dbReference type="Proteomes" id="UP000566819">
    <property type="component" value="Unassembled WGS sequence"/>
</dbReference>
<evidence type="ECO:0000256" key="12">
    <source>
        <dbReference type="PIRSR" id="PIRSR602403-1"/>
    </source>
</evidence>
<protein>
    <recommendedName>
        <fullName evidence="16">Cytochrome P450</fullName>
    </recommendedName>
</protein>
<dbReference type="GO" id="GO:0020037">
    <property type="term" value="F:heme binding"/>
    <property type="evidence" value="ECO:0007669"/>
    <property type="project" value="InterPro"/>
</dbReference>
<reference evidence="14 15" key="1">
    <citation type="submission" date="2020-03" db="EMBL/GenBank/DDBJ databases">
        <title>Draft Genome Sequence of Cudoniella acicularis.</title>
        <authorList>
            <person name="Buettner E."/>
            <person name="Kellner H."/>
        </authorList>
    </citation>
    <scope>NUCLEOTIDE SEQUENCE [LARGE SCALE GENOMIC DNA]</scope>
    <source>
        <strain evidence="14 15">DSM 108380</strain>
    </source>
</reference>
<evidence type="ECO:0000256" key="9">
    <source>
        <dbReference type="ARBA" id="ARBA00023004"/>
    </source>
</evidence>
<comment type="similarity">
    <text evidence="3 13">Belongs to the cytochrome P450 family.</text>
</comment>
<dbReference type="GO" id="GO:0016020">
    <property type="term" value="C:membrane"/>
    <property type="evidence" value="ECO:0007669"/>
    <property type="project" value="UniProtKB-SubCell"/>
</dbReference>
<evidence type="ECO:0000256" key="2">
    <source>
        <dbReference type="ARBA" id="ARBA00004370"/>
    </source>
</evidence>
<keyword evidence="10 13" id="KW-0503">Monooxygenase</keyword>
<comment type="caution">
    <text evidence="14">The sequence shown here is derived from an EMBL/GenBank/DDBJ whole genome shotgun (WGS) entry which is preliminary data.</text>
</comment>
<dbReference type="OrthoDB" id="1844152at2759"/>
<evidence type="ECO:0000313" key="14">
    <source>
        <dbReference type="EMBL" id="KAF4635041.1"/>
    </source>
</evidence>